<dbReference type="GO" id="GO:0016538">
    <property type="term" value="F:cyclin-dependent protein serine/threonine kinase regulator activity"/>
    <property type="evidence" value="ECO:0007669"/>
    <property type="project" value="InterPro"/>
</dbReference>
<comment type="caution">
    <text evidence="7">The sequence shown here is derived from an EMBL/GenBank/DDBJ whole genome shotgun (WGS) entry which is preliminary data.</text>
</comment>
<keyword evidence="3" id="KW-0131">Cell cycle</keyword>
<keyword evidence="8" id="KW-1185">Reference proteome</keyword>
<dbReference type="PIRSF" id="PIRSF001771">
    <property type="entry name" value="Cyclin_A_B_D_E"/>
    <property type="match status" value="1"/>
</dbReference>
<dbReference type="SMART" id="SM00385">
    <property type="entry name" value="CYCLIN"/>
    <property type="match status" value="2"/>
</dbReference>
<dbReference type="SUPFAM" id="SSF47954">
    <property type="entry name" value="Cyclin-like"/>
    <property type="match status" value="2"/>
</dbReference>
<gene>
    <name evidence="7" type="primary">cdc13</name>
    <name evidence="7" type="ORF">NGRA_0042</name>
</gene>
<dbReference type="GO" id="GO:0044772">
    <property type="term" value="P:mitotic cell cycle phase transition"/>
    <property type="evidence" value="ECO:0007669"/>
    <property type="project" value="InterPro"/>
</dbReference>
<dbReference type="GO" id="GO:0051301">
    <property type="term" value="P:cell division"/>
    <property type="evidence" value="ECO:0007669"/>
    <property type="project" value="UniProtKB-KW"/>
</dbReference>
<dbReference type="FunFam" id="1.10.472.10:FF:000001">
    <property type="entry name" value="G2/mitotic-specific cyclin"/>
    <property type="match status" value="1"/>
</dbReference>
<dbReference type="Pfam" id="PF02984">
    <property type="entry name" value="Cyclin_C"/>
    <property type="match status" value="1"/>
</dbReference>
<feature type="domain" description="Cyclin-like" evidence="5">
    <location>
        <begin position="84"/>
        <end position="168"/>
    </location>
</feature>
<dbReference type="PROSITE" id="PS00292">
    <property type="entry name" value="CYCLINS"/>
    <property type="match status" value="1"/>
</dbReference>
<dbReference type="InterPro" id="IPR036915">
    <property type="entry name" value="Cyclin-like_sf"/>
</dbReference>
<dbReference type="InterPro" id="IPR048258">
    <property type="entry name" value="Cyclins_cyclin-box"/>
</dbReference>
<evidence type="ECO:0000313" key="7">
    <source>
        <dbReference type="EMBL" id="KAF9765022.1"/>
    </source>
</evidence>
<name>A0A9P6KZX6_9MICR</name>
<evidence type="ECO:0000259" key="5">
    <source>
        <dbReference type="SMART" id="SM00385"/>
    </source>
</evidence>
<dbReference type="Gene3D" id="1.10.472.10">
    <property type="entry name" value="Cyclin-like"/>
    <property type="match status" value="2"/>
</dbReference>
<dbReference type="OrthoDB" id="5590282at2759"/>
<dbReference type="InterPro" id="IPR013763">
    <property type="entry name" value="Cyclin-like_dom"/>
</dbReference>
<proteinExistence type="inferred from homology"/>
<dbReference type="InterPro" id="IPR006671">
    <property type="entry name" value="Cyclin_N"/>
</dbReference>
<feature type="domain" description="Cyclin C-terminal" evidence="6">
    <location>
        <begin position="179"/>
        <end position="291"/>
    </location>
</feature>
<keyword evidence="1" id="KW-0132">Cell division</keyword>
<feature type="domain" description="Cyclin-like" evidence="5">
    <location>
        <begin position="181"/>
        <end position="262"/>
    </location>
</feature>
<evidence type="ECO:0000259" key="6">
    <source>
        <dbReference type="SMART" id="SM01332"/>
    </source>
</evidence>
<dbReference type="InterPro" id="IPR039361">
    <property type="entry name" value="Cyclin"/>
</dbReference>
<dbReference type="Pfam" id="PF00134">
    <property type="entry name" value="Cyclin_N"/>
    <property type="match status" value="1"/>
</dbReference>
<keyword evidence="2 4" id="KW-0195">Cyclin</keyword>
<evidence type="ECO:0000256" key="3">
    <source>
        <dbReference type="ARBA" id="ARBA00023306"/>
    </source>
</evidence>
<evidence type="ECO:0000256" key="1">
    <source>
        <dbReference type="ARBA" id="ARBA00022618"/>
    </source>
</evidence>
<protein>
    <submittedName>
        <fullName evidence="7">G2/mitotic-specific cyclin cdc13</fullName>
    </submittedName>
</protein>
<dbReference type="SMART" id="SM01332">
    <property type="entry name" value="Cyclin_C"/>
    <property type="match status" value="1"/>
</dbReference>
<accession>A0A9P6KZX6</accession>
<dbReference type="InterPro" id="IPR046965">
    <property type="entry name" value="Cyclin_A/B-like"/>
</dbReference>
<evidence type="ECO:0000256" key="2">
    <source>
        <dbReference type="ARBA" id="ARBA00023127"/>
    </source>
</evidence>
<evidence type="ECO:0000256" key="4">
    <source>
        <dbReference type="RuleBase" id="RU000383"/>
    </source>
</evidence>
<dbReference type="EMBL" id="SBJO01000002">
    <property type="protein sequence ID" value="KAF9765022.1"/>
    <property type="molecule type" value="Genomic_DNA"/>
</dbReference>
<comment type="similarity">
    <text evidence="4">Belongs to the cyclin family.</text>
</comment>
<reference evidence="7 8" key="1">
    <citation type="journal article" date="2020" name="Genome Biol. Evol.">
        <title>Comparative genomics of strictly vertically transmitted, feminizing microsporidia endosymbionts of amphipod crustaceans.</title>
        <authorList>
            <person name="Cormier A."/>
            <person name="Chebbi M.A."/>
            <person name="Giraud I."/>
            <person name="Wattier R."/>
            <person name="Teixeira M."/>
            <person name="Gilbert C."/>
            <person name="Rigaud T."/>
            <person name="Cordaux R."/>
        </authorList>
    </citation>
    <scope>NUCLEOTIDE SEQUENCE [LARGE SCALE GENOMIC DNA]</scope>
    <source>
        <strain evidence="7 8">Ou3-Ou53</strain>
    </source>
</reference>
<sequence>MANGFRKIEPLRNITNRSLKENKKPTLTNEEMVVYKSQQAYDRREICMVHRYSKKVFEYFVSLDKPYVYSSGTISWEARSELVDWIIGIHHRLELSNETLFLSIALIDRFLMARDIPPSKLQLVGITALAIACKFEEVVCPTLQNLIILAENRMSEEDIKKAEKYMLHTLNYDILFSCPLNFLRKCSKSNNYERKSRNIAKYLLELSTLFESLNSYSSSIKAATAMYLARKITQQDQCKNLFALYSEHTNEDIKDCFNSYIDVITSPIPYTNIISKYDTQKYSFAPSYVKEHALNNFC</sequence>
<evidence type="ECO:0000313" key="8">
    <source>
        <dbReference type="Proteomes" id="UP000740883"/>
    </source>
</evidence>
<dbReference type="Proteomes" id="UP000740883">
    <property type="component" value="Unassembled WGS sequence"/>
</dbReference>
<dbReference type="AlphaFoldDB" id="A0A9P6KZX6"/>
<organism evidence="7 8">
    <name type="scientific">Nosema granulosis</name>
    <dbReference type="NCBI Taxonomy" id="83296"/>
    <lineage>
        <taxon>Eukaryota</taxon>
        <taxon>Fungi</taxon>
        <taxon>Fungi incertae sedis</taxon>
        <taxon>Microsporidia</taxon>
        <taxon>Nosematidae</taxon>
        <taxon>Nosema</taxon>
    </lineage>
</organism>
<dbReference type="InterPro" id="IPR004367">
    <property type="entry name" value="Cyclin_C-dom"/>
</dbReference>
<dbReference type="PANTHER" id="PTHR10177">
    <property type="entry name" value="CYCLINS"/>
    <property type="match status" value="1"/>
</dbReference>